<organism evidence="2">
    <name type="scientific">marine metagenome</name>
    <dbReference type="NCBI Taxonomy" id="408172"/>
    <lineage>
        <taxon>unclassified sequences</taxon>
        <taxon>metagenomes</taxon>
        <taxon>ecological metagenomes</taxon>
    </lineage>
</organism>
<dbReference type="Gene3D" id="3.60.15.10">
    <property type="entry name" value="Ribonuclease Z/Hydroxyacylglutathione hydrolase-like"/>
    <property type="match status" value="1"/>
</dbReference>
<dbReference type="AlphaFoldDB" id="A0A381X138"/>
<dbReference type="PANTHER" id="PTHR30619:SF1">
    <property type="entry name" value="RECOMBINATION PROTEIN 2"/>
    <property type="match status" value="1"/>
</dbReference>
<accession>A0A381X138</accession>
<gene>
    <name evidence="2" type="ORF">METZ01_LOCUS110741</name>
</gene>
<dbReference type="PANTHER" id="PTHR30619">
    <property type="entry name" value="DNA INTERNALIZATION/COMPETENCE PROTEIN COMEC/REC2"/>
    <property type="match status" value="1"/>
</dbReference>
<dbReference type="EMBL" id="UINC01013390">
    <property type="protein sequence ID" value="SVA57887.1"/>
    <property type="molecule type" value="Genomic_DNA"/>
</dbReference>
<dbReference type="InterPro" id="IPR052159">
    <property type="entry name" value="Competence_DNA_uptake"/>
</dbReference>
<reference evidence="2" key="1">
    <citation type="submission" date="2018-05" db="EMBL/GenBank/DDBJ databases">
        <authorList>
            <person name="Lanie J.A."/>
            <person name="Ng W.-L."/>
            <person name="Kazmierczak K.M."/>
            <person name="Andrzejewski T.M."/>
            <person name="Davidsen T.M."/>
            <person name="Wayne K.J."/>
            <person name="Tettelin H."/>
            <person name="Glass J.I."/>
            <person name="Rusch D."/>
            <person name="Podicherti R."/>
            <person name="Tsui H.-C.T."/>
            <person name="Winkler M.E."/>
        </authorList>
    </citation>
    <scope>NUCLEOTIDE SEQUENCE</scope>
</reference>
<proteinExistence type="predicted"/>
<dbReference type="InterPro" id="IPR036866">
    <property type="entry name" value="RibonucZ/Hydroxyglut_hydro"/>
</dbReference>
<evidence type="ECO:0000259" key="1">
    <source>
        <dbReference type="Pfam" id="PF00753"/>
    </source>
</evidence>
<dbReference type="InterPro" id="IPR001279">
    <property type="entry name" value="Metallo-B-lactamas"/>
</dbReference>
<dbReference type="Pfam" id="PF00753">
    <property type="entry name" value="Lactamase_B"/>
    <property type="match status" value="1"/>
</dbReference>
<name>A0A381X138_9ZZZZ</name>
<feature type="domain" description="Metallo-beta-lactamase" evidence="1">
    <location>
        <begin position="47"/>
        <end position="115"/>
    </location>
</feature>
<evidence type="ECO:0000313" key="2">
    <source>
        <dbReference type="EMBL" id="SVA57887.1"/>
    </source>
</evidence>
<sequence>MFPLKIKQFIKTISAVLTFAFAGSAVAKDSKTLDVYWVDVEGGGGTLIVTPAGESILIDTGMPGGRDPRRLHEAATQVAGVKQIDHLIVTHFHIDHFGGAAELSEKMPIKNVWDNGIPERDPDGKANSNFLLRIKPYRNMKVDKRHVIQPGTELPLKQVDGQPKIRIRCVAAMKKFVPAPEGTLRNPLTDKVKRIAEDTTDNANSIAVIVELGDFRFWDGGDLTQNTETRLVTPVNRVGTVDVYQVNHHGLDFSNNAVFIQSLAPTVSVMNNGVTKGCGASSFAAVKSAKIRAMYQLHKNLRADIENNTSDEFIANLTRDCDAHHIHMSVAPNGKKYTISIPGKGHSRTYNTRRK</sequence>
<protein>
    <recommendedName>
        <fullName evidence="1">Metallo-beta-lactamase domain-containing protein</fullName>
    </recommendedName>
</protein>
<dbReference type="SUPFAM" id="SSF56281">
    <property type="entry name" value="Metallo-hydrolase/oxidoreductase"/>
    <property type="match status" value="1"/>
</dbReference>